<evidence type="ECO:0000313" key="1">
    <source>
        <dbReference type="EMBL" id="KAK3756601.1"/>
    </source>
</evidence>
<reference evidence="1" key="1">
    <citation type="journal article" date="2023" name="G3 (Bethesda)">
        <title>A reference genome for the long-term kleptoplast-retaining sea slug Elysia crispata morphotype clarki.</title>
        <authorList>
            <person name="Eastman K.E."/>
            <person name="Pendleton A.L."/>
            <person name="Shaikh M.A."/>
            <person name="Suttiyut T."/>
            <person name="Ogas R."/>
            <person name="Tomko P."/>
            <person name="Gavelis G."/>
            <person name="Widhalm J.R."/>
            <person name="Wisecaver J.H."/>
        </authorList>
    </citation>
    <scope>NUCLEOTIDE SEQUENCE</scope>
    <source>
        <strain evidence="1">ECLA1</strain>
    </source>
</reference>
<evidence type="ECO:0000313" key="2">
    <source>
        <dbReference type="Proteomes" id="UP001283361"/>
    </source>
</evidence>
<keyword evidence="2" id="KW-1185">Reference proteome</keyword>
<accession>A0AAE1D415</accession>
<gene>
    <name evidence="1" type="ORF">RRG08_045113</name>
</gene>
<sequence length="84" mass="8826">MSGKCRTSVFDPSLPPDLREAECVKLVVADVGRSFPGKVVSKHGSLNTVSPSLLSPGGIATPPGLESLRTNTDRLLRPVLDLAT</sequence>
<protein>
    <submittedName>
        <fullName evidence="1">Uncharacterized protein</fullName>
    </submittedName>
</protein>
<dbReference type="AlphaFoldDB" id="A0AAE1D415"/>
<comment type="caution">
    <text evidence="1">The sequence shown here is derived from an EMBL/GenBank/DDBJ whole genome shotgun (WGS) entry which is preliminary data.</text>
</comment>
<dbReference type="Proteomes" id="UP001283361">
    <property type="component" value="Unassembled WGS sequence"/>
</dbReference>
<proteinExistence type="predicted"/>
<name>A0AAE1D415_9GAST</name>
<dbReference type="EMBL" id="JAWDGP010005492">
    <property type="protein sequence ID" value="KAK3756601.1"/>
    <property type="molecule type" value="Genomic_DNA"/>
</dbReference>
<organism evidence="1 2">
    <name type="scientific">Elysia crispata</name>
    <name type="common">lettuce slug</name>
    <dbReference type="NCBI Taxonomy" id="231223"/>
    <lineage>
        <taxon>Eukaryota</taxon>
        <taxon>Metazoa</taxon>
        <taxon>Spiralia</taxon>
        <taxon>Lophotrochozoa</taxon>
        <taxon>Mollusca</taxon>
        <taxon>Gastropoda</taxon>
        <taxon>Heterobranchia</taxon>
        <taxon>Euthyneura</taxon>
        <taxon>Panpulmonata</taxon>
        <taxon>Sacoglossa</taxon>
        <taxon>Placobranchoidea</taxon>
        <taxon>Plakobranchidae</taxon>
        <taxon>Elysia</taxon>
    </lineage>
</organism>